<dbReference type="EMBL" id="FOND01000009">
    <property type="protein sequence ID" value="SFF11714.1"/>
    <property type="molecule type" value="Genomic_DNA"/>
</dbReference>
<feature type="region of interest" description="Disordered" evidence="1">
    <location>
        <begin position="21"/>
        <end position="44"/>
    </location>
</feature>
<gene>
    <name evidence="2" type="ORF">SAMN05216574_10911</name>
</gene>
<organism evidence="2 3">
    <name type="scientific">Blastococcus tunisiensis</name>
    <dbReference type="NCBI Taxonomy" id="1798228"/>
    <lineage>
        <taxon>Bacteria</taxon>
        <taxon>Bacillati</taxon>
        <taxon>Actinomycetota</taxon>
        <taxon>Actinomycetes</taxon>
        <taxon>Geodermatophilales</taxon>
        <taxon>Geodermatophilaceae</taxon>
        <taxon>Blastococcus</taxon>
    </lineage>
</organism>
<dbReference type="OrthoDB" id="9856796at2"/>
<accession>A0A1I2G1Z5</accession>
<dbReference type="Proteomes" id="UP000198589">
    <property type="component" value="Unassembled WGS sequence"/>
</dbReference>
<proteinExistence type="predicted"/>
<evidence type="ECO:0000313" key="2">
    <source>
        <dbReference type="EMBL" id="SFF11714.1"/>
    </source>
</evidence>
<sequence length="115" mass="12868">MTAIRFGDHTQHPLTVAYREATPRPLNGADRPLGLDPDPGRWPHPSTLTFDEAAHLGRAPAWVREALGAELGAWYGAESRRMSAEHERLVRDPRGRGRYTMARRRTSGTWLVEGA</sequence>
<name>A0A1I2G1Z5_9ACTN</name>
<evidence type="ECO:0000256" key="1">
    <source>
        <dbReference type="SAM" id="MobiDB-lite"/>
    </source>
</evidence>
<evidence type="ECO:0000313" key="3">
    <source>
        <dbReference type="Proteomes" id="UP000198589"/>
    </source>
</evidence>
<keyword evidence="3" id="KW-1185">Reference proteome</keyword>
<protein>
    <submittedName>
        <fullName evidence="2">Uncharacterized protein</fullName>
    </submittedName>
</protein>
<dbReference type="RefSeq" id="WP_092198914.1">
    <property type="nucleotide sequence ID" value="NZ_FOND01000009.1"/>
</dbReference>
<dbReference type="AlphaFoldDB" id="A0A1I2G1Z5"/>
<reference evidence="3" key="1">
    <citation type="submission" date="2016-10" db="EMBL/GenBank/DDBJ databases">
        <authorList>
            <person name="Varghese N."/>
            <person name="Submissions S."/>
        </authorList>
    </citation>
    <scope>NUCLEOTIDE SEQUENCE [LARGE SCALE GENOMIC DNA]</scope>
    <source>
        <strain evidence="3">DSM 46838</strain>
    </source>
</reference>